<comment type="caution">
    <text evidence="1">The sequence shown here is derived from an EMBL/GenBank/DDBJ whole genome shotgun (WGS) entry which is preliminary data.</text>
</comment>
<evidence type="ECO:0000313" key="2">
    <source>
        <dbReference type="Proteomes" id="UP000192758"/>
    </source>
</evidence>
<accession>A0A1W0E741</accession>
<protein>
    <recommendedName>
        <fullName evidence="3">Mitochondrial import inner membrane translocase subunit TIM22</fullName>
    </recommendedName>
</protein>
<sequence>MKDNKKEFIKNLKTFPKKLFSDALKGYVFGSIFGVFVGEKKSILDNMHCTGKTFAKMSAIYSTTEFALENIQGTKDAYTAAIAGSTAGAFCNKNHRLFGSVVFGAYAGLTEYLSEDNKI</sequence>
<gene>
    <name evidence="1" type="ORF">EHP00_336</name>
</gene>
<dbReference type="STRING" id="646526.A0A1W0E741"/>
<reference evidence="1 2" key="1">
    <citation type="journal article" date="2017" name="Environ. Microbiol.">
        <title>Decay of the glycolytic pathway and adaptation to intranuclear parasitism within Enterocytozoonidae microsporidia.</title>
        <authorList>
            <person name="Wiredu Boakye D."/>
            <person name="Jaroenlak P."/>
            <person name="Prachumwat A."/>
            <person name="Williams T.A."/>
            <person name="Bateman K.S."/>
            <person name="Itsathitphaisarn O."/>
            <person name="Sritunyalucksana K."/>
            <person name="Paszkiewicz K.H."/>
            <person name="Moore K.A."/>
            <person name="Stentiford G.D."/>
            <person name="Williams B.A."/>
        </authorList>
    </citation>
    <scope>NUCLEOTIDE SEQUENCE [LARGE SCALE GENOMIC DNA]</scope>
    <source>
        <strain evidence="1 2">TH1</strain>
    </source>
</reference>
<evidence type="ECO:0000313" key="1">
    <source>
        <dbReference type="EMBL" id="OQS55070.1"/>
    </source>
</evidence>
<evidence type="ECO:0008006" key="3">
    <source>
        <dbReference type="Google" id="ProtNLM"/>
    </source>
</evidence>
<dbReference type="AlphaFoldDB" id="A0A1W0E741"/>
<keyword evidence="2" id="KW-1185">Reference proteome</keyword>
<dbReference type="OrthoDB" id="75343at2759"/>
<proteinExistence type="predicted"/>
<dbReference type="EMBL" id="MNPJ01000014">
    <property type="protein sequence ID" value="OQS55070.1"/>
    <property type="molecule type" value="Genomic_DNA"/>
</dbReference>
<name>A0A1W0E741_9MICR</name>
<dbReference type="VEuPathDB" id="MicrosporidiaDB:EHP00_336"/>
<dbReference type="Pfam" id="PF02466">
    <property type="entry name" value="Tim17"/>
    <property type="match status" value="1"/>
</dbReference>
<organism evidence="1 2">
    <name type="scientific">Ecytonucleospora hepatopenaei</name>
    <dbReference type="NCBI Taxonomy" id="646526"/>
    <lineage>
        <taxon>Eukaryota</taxon>
        <taxon>Fungi</taxon>
        <taxon>Fungi incertae sedis</taxon>
        <taxon>Microsporidia</taxon>
        <taxon>Enterocytozoonidae</taxon>
        <taxon>Ecytonucleospora</taxon>
    </lineage>
</organism>
<dbReference type="Proteomes" id="UP000192758">
    <property type="component" value="Unassembled WGS sequence"/>
</dbReference>